<protein>
    <submittedName>
        <fullName evidence="1">Uncharacterized protein</fullName>
    </submittedName>
</protein>
<name>A0A3M8R6G1_9PROT</name>
<dbReference type="AlphaFoldDB" id="A0A3M8R6G1"/>
<proteinExistence type="predicted"/>
<comment type="caution">
    <text evidence="1">The sequence shown here is derived from an EMBL/GenBank/DDBJ whole genome shotgun (WGS) entry which is preliminary data.</text>
</comment>
<dbReference type="RefSeq" id="WP_123103447.1">
    <property type="nucleotide sequence ID" value="NZ_CP127527.1"/>
</dbReference>
<gene>
    <name evidence="1" type="ORF">EC580_06770</name>
</gene>
<dbReference type="EMBL" id="RIZI01000158">
    <property type="protein sequence ID" value="RNF63232.1"/>
    <property type="molecule type" value="Genomic_DNA"/>
</dbReference>
<organism evidence="1">
    <name type="scientific">Acidithiobacillus sulfuriphilus</name>
    <dbReference type="NCBI Taxonomy" id="1867749"/>
    <lineage>
        <taxon>Bacteria</taxon>
        <taxon>Pseudomonadati</taxon>
        <taxon>Pseudomonadota</taxon>
        <taxon>Acidithiobacillia</taxon>
        <taxon>Acidithiobacillales</taxon>
        <taxon>Acidithiobacillaceae</taxon>
        <taxon>Acidithiobacillus</taxon>
    </lineage>
</organism>
<dbReference type="OrthoDB" id="194048at2"/>
<accession>A0A3M8R6G1</accession>
<evidence type="ECO:0000313" key="1">
    <source>
        <dbReference type="EMBL" id="RNF63232.1"/>
    </source>
</evidence>
<reference evidence="1" key="1">
    <citation type="submission" date="2018-10" db="EMBL/GenBank/DDBJ databases">
        <title>Acidithiobacillus sulfuriphilus sp. nov.: an extremely acidophilic sulfur-oxidizing chemolithotroph isolated from a neutral pH environment.</title>
        <authorList>
            <person name="Falagan C."/>
            <person name="Moya-Beltran A."/>
            <person name="Quatrini R."/>
            <person name="Johnson D.B."/>
        </authorList>
    </citation>
    <scope>NUCLEOTIDE SEQUENCE [LARGE SCALE GENOMIC DNA]</scope>
    <source>
        <strain evidence="1">CJ-2</strain>
    </source>
</reference>
<sequence length="263" mass="28449">MRRLRFALLLGLALAPIPGWGAVNWSISNVPSYFGGDFHSSVHTGIFYDPTTLQAQTNNWWASLTIPYITITNLPNGAAYNRGVVVGSSKGTPTHNASGLGDILLSAHYRVYRGVGFWPSMEPYAQIKFGTASSTEGLGTGLTDYEIGSNFSENLGWIRPFFSVGYDFVGRDKAYPLRNILTYSVGTTMSVFVPGETRQSNFLTLLYSGSQSELNGYPSIGTVLLAWNHDFTPAGTGFQFYLAKGVTSSSPGFGVGFGFQVAL</sequence>